<evidence type="ECO:0000259" key="1">
    <source>
        <dbReference type="Pfam" id="PF08044"/>
    </source>
</evidence>
<reference evidence="2" key="1">
    <citation type="submission" date="2021-03" db="EMBL/GenBank/DDBJ databases">
        <title>Human Oral Microbial Genomes.</title>
        <authorList>
            <person name="Johnston C.D."/>
            <person name="Chen T."/>
            <person name="Dewhirst F.E."/>
        </authorList>
    </citation>
    <scope>NUCLEOTIDE SEQUENCE</scope>
    <source>
        <strain evidence="2">F0714</strain>
    </source>
</reference>
<dbReference type="PANTHER" id="PTHR40763:SF4">
    <property type="entry name" value="DUF1707 DOMAIN-CONTAINING PROTEIN"/>
    <property type="match status" value="1"/>
</dbReference>
<dbReference type="Proteomes" id="UP000677180">
    <property type="component" value="Chromosome"/>
</dbReference>
<dbReference type="EMBL" id="CP072385">
    <property type="protein sequence ID" value="QUC10689.1"/>
    <property type="molecule type" value="Genomic_DNA"/>
</dbReference>
<dbReference type="AlphaFoldDB" id="A0AB37HSP9"/>
<proteinExistence type="predicted"/>
<gene>
    <name evidence="2" type="ORF">J5A53_13085</name>
</gene>
<protein>
    <submittedName>
        <fullName evidence="2">DUF1707 domain-containing protein</fullName>
    </submittedName>
</protein>
<accession>A0AB37HSP9</accession>
<dbReference type="RefSeq" id="WP_081490209.1">
    <property type="nucleotide sequence ID" value="NZ_CP040007.1"/>
</dbReference>
<dbReference type="InterPro" id="IPR012551">
    <property type="entry name" value="DUF1707_SHOCT-like"/>
</dbReference>
<dbReference type="PANTHER" id="PTHR40763">
    <property type="entry name" value="MEMBRANE PROTEIN-RELATED"/>
    <property type="match status" value="1"/>
</dbReference>
<sequence>MSDNLPQQSPRVQMRVGDAERDSVLGVLQNAYEAGQLDIEEFNERQQSCLEARYVDDLSVLVADLPGGTGWTQAVPSPARVSAAPVVARDAKVVNALAFMSGKVIRLDPGMPSVNSFALWGGNEIRTEAVMGSGAEIELTLSSIMGGHTVYVPPGVRVIDQSVNIMAGVSITEEADGDGSNGTLVIKGFNFWGGTSVMLRNPEK</sequence>
<evidence type="ECO:0000313" key="3">
    <source>
        <dbReference type="Proteomes" id="UP000677180"/>
    </source>
</evidence>
<organism evidence="2 3">
    <name type="scientific">Arachnia propionica</name>
    <dbReference type="NCBI Taxonomy" id="1750"/>
    <lineage>
        <taxon>Bacteria</taxon>
        <taxon>Bacillati</taxon>
        <taxon>Actinomycetota</taxon>
        <taxon>Actinomycetes</taxon>
        <taxon>Propionibacteriales</taxon>
        <taxon>Propionibacteriaceae</taxon>
        <taxon>Arachnia</taxon>
    </lineage>
</organism>
<dbReference type="Pfam" id="PF08044">
    <property type="entry name" value="DUF1707"/>
    <property type="match status" value="1"/>
</dbReference>
<evidence type="ECO:0000313" key="2">
    <source>
        <dbReference type="EMBL" id="QUC10689.1"/>
    </source>
</evidence>
<feature type="domain" description="DUF1707" evidence="1">
    <location>
        <begin position="14"/>
        <end position="66"/>
    </location>
</feature>
<name>A0AB37HSP9_9ACTN</name>